<name>A0A2V2XF22_TRYCR</name>
<feature type="transmembrane region" description="Helical" evidence="6">
    <location>
        <begin position="832"/>
        <end position="850"/>
    </location>
</feature>
<keyword evidence="7" id="KW-0732">Signal</keyword>
<evidence type="ECO:0000256" key="5">
    <source>
        <dbReference type="ARBA" id="ARBA00023180"/>
    </source>
</evidence>
<organism evidence="9 10">
    <name type="scientific">Trypanosoma cruzi</name>
    <dbReference type="NCBI Taxonomy" id="5693"/>
    <lineage>
        <taxon>Eukaryota</taxon>
        <taxon>Discoba</taxon>
        <taxon>Euglenozoa</taxon>
        <taxon>Kinetoplastea</taxon>
        <taxon>Metakinetoplastina</taxon>
        <taxon>Trypanosomatida</taxon>
        <taxon>Trypanosomatidae</taxon>
        <taxon>Trypanosoma</taxon>
        <taxon>Schizotrypanum</taxon>
    </lineage>
</organism>
<dbReference type="VEuPathDB" id="TriTrypDB:C4B63_4g476"/>
<dbReference type="EMBL" id="PRFC01000018">
    <property type="protein sequence ID" value="PWV17384.1"/>
    <property type="molecule type" value="Genomic_DNA"/>
</dbReference>
<dbReference type="InterPro" id="IPR028082">
    <property type="entry name" value="Peripla_BP_I"/>
</dbReference>
<evidence type="ECO:0000313" key="9">
    <source>
        <dbReference type="EMBL" id="PWV17384.1"/>
    </source>
</evidence>
<dbReference type="GO" id="GO:0016020">
    <property type="term" value="C:membrane"/>
    <property type="evidence" value="ECO:0007669"/>
    <property type="project" value="UniProtKB-SubCell"/>
</dbReference>
<keyword evidence="2 6" id="KW-0812">Transmembrane</keyword>
<dbReference type="Proteomes" id="UP000246078">
    <property type="component" value="Unassembled WGS sequence"/>
</dbReference>
<keyword evidence="3 6" id="KW-1133">Transmembrane helix</keyword>
<dbReference type="InterPro" id="IPR050726">
    <property type="entry name" value="mGluR"/>
</dbReference>
<accession>A0A2V2XF22</accession>
<dbReference type="VEuPathDB" id="TriTrypDB:TCDM_00571"/>
<dbReference type="VEuPathDB" id="TriTrypDB:TcCLB.507033.29"/>
<dbReference type="AlphaFoldDB" id="A0A2V2XF22"/>
<evidence type="ECO:0000256" key="6">
    <source>
        <dbReference type="SAM" id="Phobius"/>
    </source>
</evidence>
<gene>
    <name evidence="9" type="ORF">C3747_18g331</name>
</gene>
<evidence type="ECO:0000256" key="7">
    <source>
        <dbReference type="SAM" id="SignalP"/>
    </source>
</evidence>
<feature type="domain" description="Receptor ligand binding region" evidence="8">
    <location>
        <begin position="122"/>
        <end position="368"/>
    </location>
</feature>
<evidence type="ECO:0000256" key="4">
    <source>
        <dbReference type="ARBA" id="ARBA00023136"/>
    </source>
</evidence>
<protein>
    <submittedName>
        <fullName evidence="9">Putative extracellular receptor</fullName>
    </submittedName>
</protein>
<dbReference type="VEuPathDB" id="TriTrypDB:Tc_MARK_4739"/>
<sequence length="888" mass="97733">MPPHSRCSIAVAVVCLLVLAGFVNSQQEPLRSAILLDLRQTKMTNTSLQAAIDKYINSSVDISKMFPQRPFILDSNGSLLSALGHLEQLFFHEETFIDVLFLVETADISVAVVDALRRNEKTAGLTILSAHTSNPKLCDVETNPNTVCVVPQDIVNLRGVLETVSSELAWYSVAVVFSSDAYGTGVESVLDSQISFARSAPTVVTKVFIKVSGTSDDDDDVIRKVLEYRPAGVLCFVKEDEFMRLRAAVVRLGKQDELFLLGSREAVNVLAFLKGSVQPLVKLWGALFVSQYTSVVNLVKQGYFDLQQLDDYGAYVVSHLFDAMQAVTLAGNISSASIRSVRFDGLTGTVAFNAITGQREGIVYSLLSKTYTADHPLVTWSWNSSTSQPVITNLNPTATRAIILPSPLRAVTVCLAAARSCSEAESLNAMAYVFLRHNQKTSSIHGATSFIPLVINTGVSGVEGLVSLIPVARACSVLLGPGRGRVALALTPVVNQFALTQLDFNTAEGVFADRLAYPYFSRSTPTDSFNYLVFGDVCAYFAWERVLILGLNDQFGNARLESMQKSMRQRNIHLERTHMIASIDKEQLVNAMEAIYKKDISRIVIVLLPLYGEDANMFFELFTELSYMKKYIFFLGKELCQYAASHPEEREKAQSSLCIFPYVEPQRLEAINNESAHSGLYNNQVRILSQGGFAAEETYCNLTTIRHGAAFAIDAAYTVIDSVDRAVNAGVSLNLSANIMPFVRSTSIDGFTGMFTIDKAGNRDLAPFGVDIQMVNRTLYLGMWSSNQTSPFRYTATEPIVWMTGSRETPADTFRDIQFILGTTVSASPGTIVLSVLGFVGTIAVFAFCYRHYKLQKLVELSLQSNRVPVTEDEMRRLRGTRSLGSDL</sequence>
<dbReference type="PANTHER" id="PTHR24060">
    <property type="entry name" value="METABOTROPIC GLUTAMATE RECEPTOR"/>
    <property type="match status" value="1"/>
</dbReference>
<keyword evidence="5" id="KW-0325">Glycoprotein</keyword>
<keyword evidence="9" id="KW-0675">Receptor</keyword>
<comment type="subcellular location">
    <subcellularLocation>
        <location evidence="1">Membrane</location>
    </subcellularLocation>
</comment>
<dbReference type="VEuPathDB" id="TriTrypDB:TcCLB.511293.10"/>
<proteinExistence type="predicted"/>
<evidence type="ECO:0000313" key="10">
    <source>
        <dbReference type="Proteomes" id="UP000246078"/>
    </source>
</evidence>
<dbReference type="SUPFAM" id="SSF53822">
    <property type="entry name" value="Periplasmic binding protein-like I"/>
    <property type="match status" value="2"/>
</dbReference>
<dbReference type="VEuPathDB" id="TriTrypDB:BCY84_18557"/>
<dbReference type="Gene3D" id="3.40.50.2300">
    <property type="match status" value="3"/>
</dbReference>
<dbReference type="Pfam" id="PF01094">
    <property type="entry name" value="ANF_receptor"/>
    <property type="match status" value="2"/>
</dbReference>
<dbReference type="VEuPathDB" id="TriTrypDB:TCSYLVIO_006032"/>
<evidence type="ECO:0000256" key="3">
    <source>
        <dbReference type="ARBA" id="ARBA00022989"/>
    </source>
</evidence>
<feature type="domain" description="Receptor ligand binding region" evidence="8">
    <location>
        <begin position="429"/>
        <end position="764"/>
    </location>
</feature>
<dbReference type="CDD" id="cd06366">
    <property type="entry name" value="PBP1_GABAb_receptor"/>
    <property type="match status" value="1"/>
</dbReference>
<dbReference type="VEuPathDB" id="TriTrypDB:TcCLB.506503.140"/>
<dbReference type="InterPro" id="IPR001828">
    <property type="entry name" value="ANF_lig-bd_rcpt"/>
</dbReference>
<dbReference type="VEuPathDB" id="TriTrypDB:TcG_01153"/>
<dbReference type="VEuPathDB" id="TriTrypDB:C3747_18g331"/>
<reference evidence="9 10" key="1">
    <citation type="journal article" date="2018" name="Microb. Genom.">
        <title>Expanding an expanded genome: long-read sequencing of Trypanosoma cruzi.</title>
        <authorList>
            <person name="Berna L."/>
            <person name="Rodriguez M."/>
            <person name="Chiribao M.L."/>
            <person name="Parodi-Talice A."/>
            <person name="Pita S."/>
            <person name="Rijo G."/>
            <person name="Alvarez-Valin F."/>
            <person name="Robello C."/>
        </authorList>
    </citation>
    <scope>NUCLEOTIDE SEQUENCE [LARGE SCALE GENOMIC DNA]</scope>
    <source>
        <strain evidence="9 10">TCC</strain>
    </source>
</reference>
<feature type="chain" id="PRO_5015869300" evidence="7">
    <location>
        <begin position="26"/>
        <end position="888"/>
    </location>
</feature>
<dbReference type="VEuPathDB" id="TriTrypDB:TcCL_ESM00718"/>
<comment type="caution">
    <text evidence="9">The sequence shown here is derived from an EMBL/GenBank/DDBJ whole genome shotgun (WGS) entry which is preliminary data.</text>
</comment>
<dbReference type="VEuPathDB" id="TriTrypDB:TcBrA4_0086130"/>
<evidence type="ECO:0000256" key="2">
    <source>
        <dbReference type="ARBA" id="ARBA00022692"/>
    </source>
</evidence>
<feature type="signal peptide" evidence="7">
    <location>
        <begin position="1"/>
        <end position="25"/>
    </location>
</feature>
<dbReference type="VEuPathDB" id="TriTrypDB:ECC02_003164"/>
<keyword evidence="4 6" id="KW-0472">Membrane</keyword>
<evidence type="ECO:0000256" key="1">
    <source>
        <dbReference type="ARBA" id="ARBA00004370"/>
    </source>
</evidence>
<evidence type="ECO:0000259" key="8">
    <source>
        <dbReference type="Pfam" id="PF01094"/>
    </source>
</evidence>